<dbReference type="AlphaFoldDB" id="A0A6A4XFE9"/>
<dbReference type="Pfam" id="PF00010">
    <property type="entry name" value="HLH"/>
    <property type="match status" value="1"/>
</dbReference>
<feature type="region of interest" description="Disordered" evidence="5">
    <location>
        <begin position="1"/>
        <end position="28"/>
    </location>
</feature>
<dbReference type="InterPro" id="IPR050370">
    <property type="entry name" value="HES_HEY"/>
</dbReference>
<proteinExistence type="predicted"/>
<comment type="caution">
    <text evidence="7">The sequence shown here is derived from an EMBL/GenBank/DDBJ whole genome shotgun (WGS) entry which is preliminary data.</text>
</comment>
<dbReference type="OrthoDB" id="6356824at2759"/>
<dbReference type="SMART" id="SM00353">
    <property type="entry name" value="HLH"/>
    <property type="match status" value="1"/>
</dbReference>
<comment type="subcellular location">
    <subcellularLocation>
        <location evidence="1">Nucleus</location>
    </subcellularLocation>
</comment>
<dbReference type="PROSITE" id="PS50888">
    <property type="entry name" value="BHLH"/>
    <property type="match status" value="1"/>
</dbReference>
<feature type="compositionally biased region" description="Low complexity" evidence="5">
    <location>
        <begin position="221"/>
        <end position="248"/>
    </location>
</feature>
<feature type="region of interest" description="Disordered" evidence="5">
    <location>
        <begin position="193"/>
        <end position="255"/>
    </location>
</feature>
<keyword evidence="2" id="KW-0805">Transcription regulation</keyword>
<accession>A0A6A4XFE9</accession>
<evidence type="ECO:0000313" key="7">
    <source>
        <dbReference type="EMBL" id="KAF0313978.1"/>
    </source>
</evidence>
<protein>
    <submittedName>
        <fullName evidence="7">Transcription factor HES-4-B</fullName>
    </submittedName>
</protein>
<evidence type="ECO:0000256" key="5">
    <source>
        <dbReference type="SAM" id="MobiDB-lite"/>
    </source>
</evidence>
<evidence type="ECO:0000256" key="1">
    <source>
        <dbReference type="ARBA" id="ARBA00004123"/>
    </source>
</evidence>
<dbReference type="PANTHER" id="PTHR10985">
    <property type="entry name" value="BASIC HELIX-LOOP-HELIX TRANSCRIPTION FACTOR, HES-RELATED"/>
    <property type="match status" value="1"/>
</dbReference>
<sequence length="276" mass="29658">MIRACDYPRASARRPPPASRRIQFSSEGQGGRTLVQAVGVSHKLKFLAMERRQPKPAKPMSELRKIRKPIMEKKRRERINSCLANLRDMLIDENAVQRQGPKPSKLEKADILEQTVAHVRELQARLRLGAASTAPVTPSLADSYRAGYQRCLQVVRSFSGMADGPGALPRLVLSLEQGLDHLQSLGTGIAVGSGGSGSTYQPPSPHSLASESPRSDASPRDGWAVAAAGAGDTDAAQWSSVDCESSDSSAEESDVLDLTSHAADGRAAGDAVWRPW</sequence>
<evidence type="ECO:0000259" key="6">
    <source>
        <dbReference type="PROSITE" id="PS50888"/>
    </source>
</evidence>
<dbReference type="GO" id="GO:0005634">
    <property type="term" value="C:nucleus"/>
    <property type="evidence" value="ECO:0007669"/>
    <property type="project" value="UniProtKB-SubCell"/>
</dbReference>
<evidence type="ECO:0000313" key="8">
    <source>
        <dbReference type="Proteomes" id="UP000440578"/>
    </source>
</evidence>
<reference evidence="7 8" key="1">
    <citation type="submission" date="2019-07" db="EMBL/GenBank/DDBJ databases">
        <title>Draft genome assembly of a fouling barnacle, Amphibalanus amphitrite (Darwin, 1854): The first reference genome for Thecostraca.</title>
        <authorList>
            <person name="Kim W."/>
        </authorList>
    </citation>
    <scope>NUCLEOTIDE SEQUENCE [LARGE SCALE GENOMIC DNA]</scope>
    <source>
        <strain evidence="7">SNU_AA5</strain>
        <tissue evidence="7">Soma without cirri and trophi</tissue>
    </source>
</reference>
<dbReference type="CDD" id="cd11410">
    <property type="entry name" value="bHLH_O_HES"/>
    <property type="match status" value="1"/>
</dbReference>
<evidence type="ECO:0000256" key="4">
    <source>
        <dbReference type="ARBA" id="ARBA00023242"/>
    </source>
</evidence>
<gene>
    <name evidence="7" type="primary">hes4-b_2</name>
    <name evidence="7" type="ORF">FJT64_001571</name>
</gene>
<dbReference type="GO" id="GO:0046983">
    <property type="term" value="F:protein dimerization activity"/>
    <property type="evidence" value="ECO:0007669"/>
    <property type="project" value="InterPro"/>
</dbReference>
<dbReference type="InterPro" id="IPR036638">
    <property type="entry name" value="HLH_DNA-bd_sf"/>
</dbReference>
<evidence type="ECO:0000256" key="3">
    <source>
        <dbReference type="ARBA" id="ARBA00023163"/>
    </source>
</evidence>
<keyword evidence="8" id="KW-1185">Reference proteome</keyword>
<evidence type="ECO:0000256" key="2">
    <source>
        <dbReference type="ARBA" id="ARBA00023015"/>
    </source>
</evidence>
<name>A0A6A4XFE9_AMPAM</name>
<keyword evidence="4" id="KW-0539">Nucleus</keyword>
<dbReference type="SUPFAM" id="SSF47459">
    <property type="entry name" value="HLH, helix-loop-helix DNA-binding domain"/>
    <property type="match status" value="1"/>
</dbReference>
<dbReference type="EMBL" id="VIIS01000059">
    <property type="protein sequence ID" value="KAF0313978.1"/>
    <property type="molecule type" value="Genomic_DNA"/>
</dbReference>
<feature type="domain" description="BHLH" evidence="6">
    <location>
        <begin position="63"/>
        <end position="122"/>
    </location>
</feature>
<dbReference type="Gene3D" id="4.10.280.10">
    <property type="entry name" value="Helix-loop-helix DNA-binding domain"/>
    <property type="match status" value="1"/>
</dbReference>
<dbReference type="InterPro" id="IPR011598">
    <property type="entry name" value="bHLH_dom"/>
</dbReference>
<dbReference type="Proteomes" id="UP000440578">
    <property type="component" value="Unassembled WGS sequence"/>
</dbReference>
<keyword evidence="3" id="KW-0804">Transcription</keyword>
<organism evidence="7 8">
    <name type="scientific">Amphibalanus amphitrite</name>
    <name type="common">Striped barnacle</name>
    <name type="synonym">Balanus amphitrite</name>
    <dbReference type="NCBI Taxonomy" id="1232801"/>
    <lineage>
        <taxon>Eukaryota</taxon>
        <taxon>Metazoa</taxon>
        <taxon>Ecdysozoa</taxon>
        <taxon>Arthropoda</taxon>
        <taxon>Crustacea</taxon>
        <taxon>Multicrustacea</taxon>
        <taxon>Cirripedia</taxon>
        <taxon>Thoracica</taxon>
        <taxon>Thoracicalcarea</taxon>
        <taxon>Balanomorpha</taxon>
        <taxon>Balanoidea</taxon>
        <taxon>Balanidae</taxon>
        <taxon>Amphibalaninae</taxon>
        <taxon>Amphibalanus</taxon>
    </lineage>
</organism>